<evidence type="ECO:0000313" key="3">
    <source>
        <dbReference type="Proteomes" id="UP000190367"/>
    </source>
</evidence>
<dbReference type="EMBL" id="FUWZ01000002">
    <property type="protein sequence ID" value="SKA12709.1"/>
    <property type="molecule type" value="Genomic_DNA"/>
</dbReference>
<evidence type="ECO:0000256" key="1">
    <source>
        <dbReference type="SAM" id="Phobius"/>
    </source>
</evidence>
<protein>
    <submittedName>
        <fullName evidence="2">Uncharacterized protein</fullName>
    </submittedName>
</protein>
<keyword evidence="1" id="KW-0812">Transmembrane</keyword>
<dbReference type="Proteomes" id="UP000190367">
    <property type="component" value="Unassembled WGS sequence"/>
</dbReference>
<keyword evidence="1" id="KW-1133">Transmembrane helix</keyword>
<sequence>MKGLRFFKKIQGEMLLQFEKTRYSELFINFIHIYNISLGVIFTSDIL</sequence>
<keyword evidence="1" id="KW-0472">Membrane</keyword>
<organism evidence="2 3">
    <name type="scientific">Chitinophaga eiseniae</name>
    <dbReference type="NCBI Taxonomy" id="634771"/>
    <lineage>
        <taxon>Bacteria</taxon>
        <taxon>Pseudomonadati</taxon>
        <taxon>Bacteroidota</taxon>
        <taxon>Chitinophagia</taxon>
        <taxon>Chitinophagales</taxon>
        <taxon>Chitinophagaceae</taxon>
        <taxon>Chitinophaga</taxon>
    </lineage>
</organism>
<proteinExistence type="predicted"/>
<feature type="transmembrane region" description="Helical" evidence="1">
    <location>
        <begin position="26"/>
        <end position="44"/>
    </location>
</feature>
<reference evidence="3" key="1">
    <citation type="submission" date="2017-02" db="EMBL/GenBank/DDBJ databases">
        <authorList>
            <person name="Varghese N."/>
            <person name="Submissions S."/>
        </authorList>
    </citation>
    <scope>NUCLEOTIDE SEQUENCE [LARGE SCALE GENOMIC DNA]</scope>
    <source>
        <strain evidence="3">DSM 22224</strain>
    </source>
</reference>
<keyword evidence="3" id="KW-1185">Reference proteome</keyword>
<evidence type="ECO:0000313" key="2">
    <source>
        <dbReference type="EMBL" id="SKA12709.1"/>
    </source>
</evidence>
<accession>A0A1T4R9V9</accession>
<dbReference type="AlphaFoldDB" id="A0A1T4R9V9"/>
<gene>
    <name evidence="2" type="ORF">SAMN04488128_102965</name>
</gene>
<name>A0A1T4R9V9_9BACT</name>